<proteinExistence type="predicted"/>
<comment type="caution">
    <text evidence="1">The sequence shown here is derived from an EMBL/GenBank/DDBJ whole genome shotgun (WGS) entry which is preliminary data.</text>
</comment>
<sequence length="24" mass="2840">MACRVKLRHLLSGAQKAEERRSHY</sequence>
<dbReference type="Proteomes" id="UP001256588">
    <property type="component" value="Unassembled WGS sequence"/>
</dbReference>
<accession>A0ABU1XXE3</accession>
<dbReference type="EMBL" id="JAVDWO010000008">
    <property type="protein sequence ID" value="MDR7193442.1"/>
    <property type="molecule type" value="Genomic_DNA"/>
</dbReference>
<keyword evidence="2" id="KW-1185">Reference proteome</keyword>
<evidence type="ECO:0000313" key="1">
    <source>
        <dbReference type="EMBL" id="MDR7193442.1"/>
    </source>
</evidence>
<protein>
    <submittedName>
        <fullName evidence="1">Uncharacterized protein</fullName>
    </submittedName>
</protein>
<gene>
    <name evidence="1" type="ORF">J2W68_002179</name>
</gene>
<organism evidence="1 2">
    <name type="scientific">Luteimonas terrae</name>
    <dbReference type="NCBI Taxonomy" id="1530191"/>
    <lineage>
        <taxon>Bacteria</taxon>
        <taxon>Pseudomonadati</taxon>
        <taxon>Pseudomonadota</taxon>
        <taxon>Gammaproteobacteria</taxon>
        <taxon>Lysobacterales</taxon>
        <taxon>Lysobacteraceae</taxon>
        <taxon>Luteimonas</taxon>
    </lineage>
</organism>
<reference evidence="1 2" key="1">
    <citation type="submission" date="2023-07" db="EMBL/GenBank/DDBJ databases">
        <title>Sorghum-associated microbial communities from plants grown in Nebraska, USA.</title>
        <authorList>
            <person name="Schachtman D."/>
        </authorList>
    </citation>
    <scope>NUCLEOTIDE SEQUENCE [LARGE SCALE GENOMIC DNA]</scope>
    <source>
        <strain evidence="1 2">4099</strain>
    </source>
</reference>
<name>A0ABU1XXE3_9GAMM</name>
<evidence type="ECO:0000313" key="2">
    <source>
        <dbReference type="Proteomes" id="UP001256588"/>
    </source>
</evidence>